<evidence type="ECO:0000313" key="2">
    <source>
        <dbReference type="EMBL" id="VDP07611.1"/>
    </source>
</evidence>
<dbReference type="OrthoDB" id="5862043at2759"/>
<gene>
    <name evidence="2" type="ORF">HPBE_LOCUS16984</name>
</gene>
<accession>A0A3P8A942</accession>
<dbReference type="WBParaSite" id="HPBE_0001698501-mRNA-1">
    <property type="protein sequence ID" value="HPBE_0001698501-mRNA-1"/>
    <property type="gene ID" value="HPBE_0001698501"/>
</dbReference>
<feature type="region of interest" description="Disordered" evidence="1">
    <location>
        <begin position="1"/>
        <end position="39"/>
    </location>
</feature>
<proteinExistence type="predicted"/>
<organism evidence="2">
    <name type="scientific">Heligmosomoides polygyrus</name>
    <name type="common">Parasitic roundworm</name>
    <dbReference type="NCBI Taxonomy" id="6339"/>
    <lineage>
        <taxon>Eukaryota</taxon>
        <taxon>Metazoa</taxon>
        <taxon>Ecdysozoa</taxon>
        <taxon>Nematoda</taxon>
        <taxon>Chromadorea</taxon>
        <taxon>Rhabditida</taxon>
        <taxon>Rhabditina</taxon>
        <taxon>Rhabditomorpha</taxon>
        <taxon>Strongyloidea</taxon>
        <taxon>Heligmosomidae</taxon>
        <taxon>Heligmosomoides</taxon>
    </lineage>
</organism>
<feature type="compositionally biased region" description="Basic and acidic residues" evidence="1">
    <location>
        <begin position="1"/>
        <end position="17"/>
    </location>
</feature>
<reference evidence="4" key="2">
    <citation type="submission" date="2019-09" db="UniProtKB">
        <authorList>
            <consortium name="WormBaseParasite"/>
        </authorList>
    </citation>
    <scope>IDENTIFICATION</scope>
</reference>
<name>A0A3P8A942_HELPZ</name>
<evidence type="ECO:0000313" key="3">
    <source>
        <dbReference type="Proteomes" id="UP000050761"/>
    </source>
</evidence>
<dbReference type="AlphaFoldDB" id="A0A3P8A942"/>
<sequence>MTGRTDRYSRGTPEVRRKYCTSARSSRRRQPLAGHALQPNNCQRGAAKVNESLQSEAVIGVAFGDRSESWPIYIRLEGLPFEHKNRYENIILAGIMFTRKTPTEALLSEFFSRLIIK</sequence>
<evidence type="ECO:0000256" key="1">
    <source>
        <dbReference type="SAM" id="MobiDB-lite"/>
    </source>
</evidence>
<protein>
    <submittedName>
        <fullName evidence="2 4">Uncharacterized protein</fullName>
    </submittedName>
</protein>
<dbReference type="EMBL" id="UZAH01029729">
    <property type="protein sequence ID" value="VDP07611.1"/>
    <property type="molecule type" value="Genomic_DNA"/>
</dbReference>
<evidence type="ECO:0000313" key="4">
    <source>
        <dbReference type="WBParaSite" id="HPBE_0001698501-mRNA-1"/>
    </source>
</evidence>
<keyword evidence="3" id="KW-1185">Reference proteome</keyword>
<dbReference type="Proteomes" id="UP000050761">
    <property type="component" value="Unassembled WGS sequence"/>
</dbReference>
<reference evidence="2 3" key="1">
    <citation type="submission" date="2018-11" db="EMBL/GenBank/DDBJ databases">
        <authorList>
            <consortium name="Pathogen Informatics"/>
        </authorList>
    </citation>
    <scope>NUCLEOTIDE SEQUENCE [LARGE SCALE GENOMIC DNA]</scope>
</reference>